<name>A0A839TJS4_9BACL</name>
<gene>
    <name evidence="1" type="ORF">FHS19_001709</name>
</gene>
<dbReference type="Proteomes" id="UP000517523">
    <property type="component" value="Unassembled WGS sequence"/>
</dbReference>
<dbReference type="InterPro" id="IPR036412">
    <property type="entry name" value="HAD-like_sf"/>
</dbReference>
<dbReference type="Gene3D" id="1.10.150.240">
    <property type="entry name" value="Putative phosphatase, domain 2"/>
    <property type="match status" value="1"/>
</dbReference>
<dbReference type="GO" id="GO:0004427">
    <property type="term" value="F:inorganic diphosphate phosphatase activity"/>
    <property type="evidence" value="ECO:0007669"/>
    <property type="project" value="UniProtKB-EC"/>
</dbReference>
<sequence length="213" mass="24017">MIAIVLWDLDGTIQDSESLAKEGTRYGFKEVLGREPTEDEFAQLVGRPVPVVYKEWFDDVLAKQILDTGTHYYQERAEQIPCYSGIPELLKELKQRGYRMGVVSSKRRFHVVNELKSKALDILFDVIIAQEDTLQHKPHPDPLLLAASRLKCSPENCVYIGDQPSDIKAADAAQMRSIAALWGEGKFERLKAIGPTMLAYTPLDIFDFLSTSV</sequence>
<dbReference type="RefSeq" id="WP_183581222.1">
    <property type="nucleotide sequence ID" value="NZ_JACHXJ010000001.1"/>
</dbReference>
<proteinExistence type="predicted"/>
<dbReference type="SUPFAM" id="SSF56784">
    <property type="entry name" value="HAD-like"/>
    <property type="match status" value="1"/>
</dbReference>
<dbReference type="PANTHER" id="PTHR43434">
    <property type="entry name" value="PHOSPHOGLYCOLATE PHOSPHATASE"/>
    <property type="match status" value="1"/>
</dbReference>
<dbReference type="PRINTS" id="PR00413">
    <property type="entry name" value="HADHALOGNASE"/>
</dbReference>
<evidence type="ECO:0000313" key="1">
    <source>
        <dbReference type="EMBL" id="MBB3127055.1"/>
    </source>
</evidence>
<dbReference type="GO" id="GO:0008967">
    <property type="term" value="F:phosphoglycolate phosphatase activity"/>
    <property type="evidence" value="ECO:0007669"/>
    <property type="project" value="TreeGrafter"/>
</dbReference>
<dbReference type="EC" id="3.6.1.1" evidence="1"/>
<dbReference type="SFLD" id="SFLDS00003">
    <property type="entry name" value="Haloacid_Dehalogenase"/>
    <property type="match status" value="1"/>
</dbReference>
<reference evidence="1 2" key="1">
    <citation type="submission" date="2020-08" db="EMBL/GenBank/DDBJ databases">
        <title>Genomic Encyclopedia of Type Strains, Phase III (KMG-III): the genomes of soil and plant-associated and newly described type strains.</title>
        <authorList>
            <person name="Whitman W."/>
        </authorList>
    </citation>
    <scope>NUCLEOTIDE SEQUENCE [LARGE SCALE GENOMIC DNA]</scope>
    <source>
        <strain evidence="1 2">CECT 5831</strain>
    </source>
</reference>
<dbReference type="InterPro" id="IPR041492">
    <property type="entry name" value="HAD_2"/>
</dbReference>
<keyword evidence="1" id="KW-0378">Hydrolase</keyword>
<protein>
    <submittedName>
        <fullName evidence="1">Pyrophosphatase PpaX</fullName>
        <ecNumber evidence="1">3.6.1.1</ecNumber>
    </submittedName>
</protein>
<dbReference type="InterPro" id="IPR050155">
    <property type="entry name" value="HAD-like_hydrolase_sf"/>
</dbReference>
<dbReference type="SFLD" id="SFLDG01135">
    <property type="entry name" value="C1.5.6:_HAD__Beta-PGM__Phospha"/>
    <property type="match status" value="1"/>
</dbReference>
<dbReference type="NCBIfam" id="TIGR01662">
    <property type="entry name" value="HAD-SF-IIIA"/>
    <property type="match status" value="1"/>
</dbReference>
<dbReference type="InterPro" id="IPR023198">
    <property type="entry name" value="PGP-like_dom2"/>
</dbReference>
<accession>A0A839TJS4</accession>
<dbReference type="EMBL" id="JACHXJ010000001">
    <property type="protein sequence ID" value="MBB3127055.1"/>
    <property type="molecule type" value="Genomic_DNA"/>
</dbReference>
<dbReference type="SFLD" id="SFLDG01129">
    <property type="entry name" value="C1.5:_HAD__Beta-PGM__Phosphata"/>
    <property type="match status" value="1"/>
</dbReference>
<dbReference type="InterPro" id="IPR006439">
    <property type="entry name" value="HAD-SF_hydro_IA"/>
</dbReference>
<dbReference type="GO" id="GO:0006281">
    <property type="term" value="P:DNA repair"/>
    <property type="evidence" value="ECO:0007669"/>
    <property type="project" value="TreeGrafter"/>
</dbReference>
<dbReference type="Pfam" id="PF13419">
    <property type="entry name" value="HAD_2"/>
    <property type="match status" value="1"/>
</dbReference>
<dbReference type="PANTHER" id="PTHR43434:SF1">
    <property type="entry name" value="PHOSPHOGLYCOLATE PHOSPHATASE"/>
    <property type="match status" value="1"/>
</dbReference>
<organism evidence="1 2">
    <name type="scientific">Paenibacillus rhizosphaerae</name>
    <dbReference type="NCBI Taxonomy" id="297318"/>
    <lineage>
        <taxon>Bacteria</taxon>
        <taxon>Bacillati</taxon>
        <taxon>Bacillota</taxon>
        <taxon>Bacilli</taxon>
        <taxon>Bacillales</taxon>
        <taxon>Paenibacillaceae</taxon>
        <taxon>Paenibacillus</taxon>
    </lineage>
</organism>
<dbReference type="InterPro" id="IPR023214">
    <property type="entry name" value="HAD_sf"/>
</dbReference>
<dbReference type="NCBIfam" id="TIGR01509">
    <property type="entry name" value="HAD-SF-IA-v3"/>
    <property type="match status" value="1"/>
</dbReference>
<dbReference type="InterPro" id="IPR006549">
    <property type="entry name" value="HAD-SF_hydro_IIIA"/>
</dbReference>
<evidence type="ECO:0000313" key="2">
    <source>
        <dbReference type="Proteomes" id="UP000517523"/>
    </source>
</evidence>
<dbReference type="NCBIfam" id="TIGR01549">
    <property type="entry name" value="HAD-SF-IA-v1"/>
    <property type="match status" value="1"/>
</dbReference>
<comment type="caution">
    <text evidence="1">The sequence shown here is derived from an EMBL/GenBank/DDBJ whole genome shotgun (WGS) entry which is preliminary data.</text>
</comment>
<dbReference type="Gene3D" id="3.40.50.1000">
    <property type="entry name" value="HAD superfamily/HAD-like"/>
    <property type="match status" value="1"/>
</dbReference>
<dbReference type="AlphaFoldDB" id="A0A839TJS4"/>